<keyword evidence="1" id="KW-1133">Transmembrane helix</keyword>
<dbReference type="InterPro" id="IPR000315">
    <property type="entry name" value="Znf_B-box"/>
</dbReference>
<dbReference type="EMBL" id="JACSNX010000011">
    <property type="protein sequence ID" value="MBM6851488.1"/>
    <property type="molecule type" value="Genomic_DNA"/>
</dbReference>
<reference evidence="3 4" key="1">
    <citation type="journal article" date="2021" name="Sci. Rep.">
        <title>The distribution of antibiotic resistance genes in chicken gut microbiota commensals.</title>
        <authorList>
            <person name="Juricova H."/>
            <person name="Matiasovicova J."/>
            <person name="Kubasova T."/>
            <person name="Cejkova D."/>
            <person name="Rychlik I."/>
        </authorList>
    </citation>
    <scope>NUCLEOTIDE SEQUENCE [LARGE SCALE GENOMIC DNA]</scope>
    <source>
        <strain evidence="3 4">An411</strain>
    </source>
</reference>
<comment type="caution">
    <text evidence="3">The sequence shown here is derived from an EMBL/GenBank/DDBJ whole genome shotgun (WGS) entry which is preliminary data.</text>
</comment>
<accession>A0ABS2FVM9</accession>
<keyword evidence="1" id="KW-0472">Membrane</keyword>
<sequence>MKCFYHEDREAVATCQHCGKALCRACASLYTPCLCVDCAQLLRDQQAEQARAAEEDRRRKYLDALVDTRSEFLRTCVYGAVTALVLGQTLFQSSAAGPERMLYAVWFFFIPFGWKLITYLQSFLPLTIFGTLWFWIFWALAKGIISIFIGIPAFFYQLVKTFFVQRKIQAASRSCRQDAEGI</sequence>
<proteinExistence type="predicted"/>
<feature type="domain" description="B box-type" evidence="2">
    <location>
        <begin position="1"/>
        <end position="26"/>
    </location>
</feature>
<gene>
    <name evidence="3" type="ORF">H9X91_08585</name>
</gene>
<feature type="transmembrane region" description="Helical" evidence="1">
    <location>
        <begin position="103"/>
        <end position="120"/>
    </location>
</feature>
<name>A0ABS2FVM9_9FIRM</name>
<dbReference type="PROSITE" id="PS50119">
    <property type="entry name" value="ZF_BBOX"/>
    <property type="match status" value="1"/>
</dbReference>
<dbReference type="RefSeq" id="WP_204804335.1">
    <property type="nucleotide sequence ID" value="NZ_JACSNX010000011.1"/>
</dbReference>
<feature type="transmembrane region" description="Helical" evidence="1">
    <location>
        <begin position="132"/>
        <end position="159"/>
    </location>
</feature>
<evidence type="ECO:0000259" key="2">
    <source>
        <dbReference type="PROSITE" id="PS50119"/>
    </source>
</evidence>
<evidence type="ECO:0000256" key="1">
    <source>
        <dbReference type="SAM" id="Phobius"/>
    </source>
</evidence>
<evidence type="ECO:0000313" key="4">
    <source>
        <dbReference type="Proteomes" id="UP000719500"/>
    </source>
</evidence>
<keyword evidence="1" id="KW-0812">Transmembrane</keyword>
<organism evidence="3 4">
    <name type="scientific">Oscillibacter valericigenes</name>
    <dbReference type="NCBI Taxonomy" id="351091"/>
    <lineage>
        <taxon>Bacteria</taxon>
        <taxon>Bacillati</taxon>
        <taxon>Bacillota</taxon>
        <taxon>Clostridia</taxon>
        <taxon>Eubacteriales</taxon>
        <taxon>Oscillospiraceae</taxon>
        <taxon>Oscillibacter</taxon>
    </lineage>
</organism>
<keyword evidence="4" id="KW-1185">Reference proteome</keyword>
<evidence type="ECO:0000313" key="3">
    <source>
        <dbReference type="EMBL" id="MBM6851488.1"/>
    </source>
</evidence>
<dbReference type="Proteomes" id="UP000719500">
    <property type="component" value="Unassembled WGS sequence"/>
</dbReference>
<protein>
    <recommendedName>
        <fullName evidence="2">B box-type domain-containing protein</fullName>
    </recommendedName>
</protein>